<name>A0ABR2YFX9_9CHLO</name>
<dbReference type="Proteomes" id="UP001491310">
    <property type="component" value="Unassembled WGS sequence"/>
</dbReference>
<gene>
    <name evidence="1" type="ORF">WJX75_001687</name>
</gene>
<evidence type="ECO:0000313" key="1">
    <source>
        <dbReference type="EMBL" id="KAK9904741.1"/>
    </source>
</evidence>
<evidence type="ECO:0000313" key="2">
    <source>
        <dbReference type="Proteomes" id="UP001491310"/>
    </source>
</evidence>
<reference evidence="1 2" key="1">
    <citation type="journal article" date="2024" name="Nat. Commun.">
        <title>Phylogenomics reveals the evolutionary origins of lichenization in chlorophyte algae.</title>
        <authorList>
            <person name="Puginier C."/>
            <person name="Libourel C."/>
            <person name="Otte J."/>
            <person name="Skaloud P."/>
            <person name="Haon M."/>
            <person name="Grisel S."/>
            <person name="Petersen M."/>
            <person name="Berrin J.G."/>
            <person name="Delaux P.M."/>
            <person name="Dal Grande F."/>
            <person name="Keller J."/>
        </authorList>
    </citation>
    <scope>NUCLEOTIDE SEQUENCE [LARGE SCALE GENOMIC DNA]</scope>
    <source>
        <strain evidence="1 2">SAG 216-7</strain>
    </source>
</reference>
<comment type="caution">
    <text evidence="1">The sequence shown here is derived from an EMBL/GenBank/DDBJ whole genome shotgun (WGS) entry which is preliminary data.</text>
</comment>
<protein>
    <submittedName>
        <fullName evidence="1">Uncharacterized protein</fullName>
    </submittedName>
</protein>
<organism evidence="1 2">
    <name type="scientific">Coccomyxa subellipsoidea</name>
    <dbReference type="NCBI Taxonomy" id="248742"/>
    <lineage>
        <taxon>Eukaryota</taxon>
        <taxon>Viridiplantae</taxon>
        <taxon>Chlorophyta</taxon>
        <taxon>core chlorophytes</taxon>
        <taxon>Trebouxiophyceae</taxon>
        <taxon>Trebouxiophyceae incertae sedis</taxon>
        <taxon>Coccomyxaceae</taxon>
        <taxon>Coccomyxa</taxon>
    </lineage>
</organism>
<dbReference type="EMBL" id="JALJOT010000012">
    <property type="protein sequence ID" value="KAK9904741.1"/>
    <property type="molecule type" value="Genomic_DNA"/>
</dbReference>
<keyword evidence="2" id="KW-1185">Reference proteome</keyword>
<proteinExistence type="predicted"/>
<accession>A0ABR2YFX9</accession>
<sequence length="18" mass="1944">MAGRSDRLPSSHTLSAEE</sequence>